<feature type="non-terminal residue" evidence="1">
    <location>
        <position position="1"/>
    </location>
</feature>
<dbReference type="Proteomes" id="UP000814128">
    <property type="component" value="Unassembled WGS sequence"/>
</dbReference>
<dbReference type="EMBL" id="MU273946">
    <property type="protein sequence ID" value="KAI0027271.1"/>
    <property type="molecule type" value="Genomic_DNA"/>
</dbReference>
<evidence type="ECO:0000313" key="1">
    <source>
        <dbReference type="EMBL" id="KAI0027271.1"/>
    </source>
</evidence>
<reference evidence="1" key="2">
    <citation type="journal article" date="2022" name="New Phytol.">
        <title>Evolutionary transition to the ectomycorrhizal habit in the genomes of a hyperdiverse lineage of mushroom-forming fungi.</title>
        <authorList>
            <person name="Looney B."/>
            <person name="Miyauchi S."/>
            <person name="Morin E."/>
            <person name="Drula E."/>
            <person name="Courty P.E."/>
            <person name="Kohler A."/>
            <person name="Kuo A."/>
            <person name="LaButti K."/>
            <person name="Pangilinan J."/>
            <person name="Lipzen A."/>
            <person name="Riley R."/>
            <person name="Andreopoulos W."/>
            <person name="He G."/>
            <person name="Johnson J."/>
            <person name="Nolan M."/>
            <person name="Tritt A."/>
            <person name="Barry K.W."/>
            <person name="Grigoriev I.V."/>
            <person name="Nagy L.G."/>
            <person name="Hibbett D."/>
            <person name="Henrissat B."/>
            <person name="Matheny P.B."/>
            <person name="Labbe J."/>
            <person name="Martin F.M."/>
        </authorList>
    </citation>
    <scope>NUCLEOTIDE SEQUENCE</scope>
    <source>
        <strain evidence="1">EC-137</strain>
    </source>
</reference>
<accession>A0ACB8Q6V6</accession>
<keyword evidence="2" id="KW-1185">Reference proteome</keyword>
<evidence type="ECO:0000313" key="2">
    <source>
        <dbReference type="Proteomes" id="UP000814128"/>
    </source>
</evidence>
<proteinExistence type="predicted"/>
<comment type="caution">
    <text evidence="1">The sequence shown here is derived from an EMBL/GenBank/DDBJ whole genome shotgun (WGS) entry which is preliminary data.</text>
</comment>
<reference evidence="1" key="1">
    <citation type="submission" date="2021-02" db="EMBL/GenBank/DDBJ databases">
        <authorList>
            <consortium name="DOE Joint Genome Institute"/>
            <person name="Ahrendt S."/>
            <person name="Looney B.P."/>
            <person name="Miyauchi S."/>
            <person name="Morin E."/>
            <person name="Drula E."/>
            <person name="Courty P.E."/>
            <person name="Chicoki N."/>
            <person name="Fauchery L."/>
            <person name="Kohler A."/>
            <person name="Kuo A."/>
            <person name="Labutti K."/>
            <person name="Pangilinan J."/>
            <person name="Lipzen A."/>
            <person name="Riley R."/>
            <person name="Andreopoulos W."/>
            <person name="He G."/>
            <person name="Johnson J."/>
            <person name="Barry K.W."/>
            <person name="Grigoriev I.V."/>
            <person name="Nagy L."/>
            <person name="Hibbett D."/>
            <person name="Henrissat B."/>
            <person name="Matheny P.B."/>
            <person name="Labbe J."/>
            <person name="Martin F."/>
        </authorList>
    </citation>
    <scope>NUCLEOTIDE SEQUENCE</scope>
    <source>
        <strain evidence="1">EC-137</strain>
    </source>
</reference>
<protein>
    <submittedName>
        <fullName evidence="1">Uncharacterized protein</fullName>
    </submittedName>
</protein>
<sequence>AAAPTPQEVTRKLSITSVARPKISPAAAGMLSGTESDSDSVFEPMGGTPAMAAAVAGNALSAIAEGARSDLSDEEEGGGWRTSARKERREGEVDLKSGYLWKKCERRPKGWKRRWFVLRSAHIAYYKSSAEYELHRLLDLADVHACTRVALKRHAHAFGLVTASRTYYLRAGSEDEAGSWCAAIRAARDALLAGSGRSSPVPIPGRRRRGGEALGPMTSSESEDASPRTRRAFVEAAGAREHDPARTIVAGYLMKCGQKRRIWRKRWFVLNGEKLMYSASHMEAKPHRQIPLSQVLDAFEYEVGPGTTEDGGGGGQGASAHSFKIVTTARALLLCAPSEEEEIRWVSAVRALLARRTEA</sequence>
<organism evidence="1 2">
    <name type="scientific">Vararia minispora EC-137</name>
    <dbReference type="NCBI Taxonomy" id="1314806"/>
    <lineage>
        <taxon>Eukaryota</taxon>
        <taxon>Fungi</taxon>
        <taxon>Dikarya</taxon>
        <taxon>Basidiomycota</taxon>
        <taxon>Agaricomycotina</taxon>
        <taxon>Agaricomycetes</taxon>
        <taxon>Russulales</taxon>
        <taxon>Lachnocladiaceae</taxon>
        <taxon>Vararia</taxon>
    </lineage>
</organism>
<gene>
    <name evidence="1" type="ORF">K488DRAFT_6565</name>
</gene>
<feature type="non-terminal residue" evidence="1">
    <location>
        <position position="359"/>
    </location>
</feature>
<name>A0ACB8Q6V6_9AGAM</name>